<sequence>MPLHMPYHSTMDKEVVKAAAILDSCFKSTVDADSAIPAEMIQNASGLAFLTVIKAGMIWTGKMGTGVVVARLEDGSWSPPSGIGTAGLGFGAEIGGEIIDFLIVLGSPSAVKTFKKGTQVSVGAGLDLAVGPVGRTAGASVNAGGGGVSGNYTYSHAKGAFAGVGLHGSTFMVRGEMNSQFYGRKVTPNEILSGQVAPPPGTCDVLFDSIRRACGQQGLGVEPNPNSFGSGRTSNSNSYHSNGTPDAADHAAAARASFSGTRTSSISNSFSDSNRQLRTSSSTSSSLPAPTTTQADPNDPRLRRYSSYKSERELYAQFEQRKSGVAPPVPTESTHSHPTNPSLKYKSYPAPAPNSAYTAPPQAQAMYNSFVQPSAPKAPQQSVPSLPSSVKGAEMKQVYSEVMNFVQTKCPYANLQVFKDNCRLFGQDAMSLDAFFSYLLSICSHPQMKELVPQLVRLLPTQEKRERLWLNELAGKKTQRRFSTAKSRQRKQSEDVLYCAMIPSLRDQLHLKFTQIDACRESFVHFDKDGSGTIDKYELSKVLEAMGQKPTDEELFQMIAEVDNDHSGEIEFAEFLQVIEAQKLRAAQFDDESDFIDAFVACGGSADKTGHVERKMLVQLIKKDFGLPIDIDRMLDELDTDGSGEIEYEEFKALLS</sequence>
<dbReference type="InterPro" id="IPR007461">
    <property type="entry name" value="Ysc84_actin-binding"/>
</dbReference>
<dbReference type="InterPro" id="IPR057634">
    <property type="entry name" value="PAH_ZNF598/HEL2"/>
</dbReference>
<proteinExistence type="inferred from homology"/>
<feature type="region of interest" description="Disordered" evidence="4">
    <location>
        <begin position="217"/>
        <end position="303"/>
    </location>
</feature>
<dbReference type="VEuPathDB" id="FungiDB:KRP23_2620"/>
<dbReference type="HOGENOM" id="CLU_030152_0_0_1"/>
<dbReference type="PROSITE" id="PS50222">
    <property type="entry name" value="EF_HAND_2"/>
    <property type="match status" value="3"/>
</dbReference>
<evidence type="ECO:0000313" key="6">
    <source>
        <dbReference type="EnsemblProtists" id="Phyra80614"/>
    </source>
</evidence>
<dbReference type="InterPro" id="IPR011992">
    <property type="entry name" value="EF-hand-dom_pair"/>
</dbReference>
<dbReference type="CDD" id="cd11526">
    <property type="entry name" value="SYLF_FYVE"/>
    <property type="match status" value="1"/>
</dbReference>
<dbReference type="AlphaFoldDB" id="H3GTW4"/>
<dbReference type="eggNOG" id="KOG0027">
    <property type="taxonomic scope" value="Eukaryota"/>
</dbReference>
<evidence type="ECO:0000256" key="4">
    <source>
        <dbReference type="SAM" id="MobiDB-lite"/>
    </source>
</evidence>
<evidence type="ECO:0000256" key="2">
    <source>
        <dbReference type="ARBA" id="ARBA00022737"/>
    </source>
</evidence>
<dbReference type="InterPro" id="IPR002048">
    <property type="entry name" value="EF_hand_dom"/>
</dbReference>
<feature type="region of interest" description="Disordered" evidence="4">
    <location>
        <begin position="320"/>
        <end position="347"/>
    </location>
</feature>
<dbReference type="OMA" id="LHGSTIM"/>
<reference evidence="6" key="2">
    <citation type="submission" date="2015-06" db="UniProtKB">
        <authorList>
            <consortium name="EnsemblProtists"/>
        </authorList>
    </citation>
    <scope>IDENTIFICATION</scope>
    <source>
        <strain evidence="6">Pr102</strain>
    </source>
</reference>
<name>H3GTW4_PHYRM</name>
<keyword evidence="2" id="KW-0677">Repeat</keyword>
<evidence type="ECO:0000256" key="3">
    <source>
        <dbReference type="ARBA" id="ARBA00022837"/>
    </source>
</evidence>
<dbReference type="VEuPathDB" id="FungiDB:KRP23_2621"/>
<dbReference type="STRING" id="164328.H3GTW4"/>
<feature type="domain" description="EF-hand" evidence="5">
    <location>
        <begin position="514"/>
        <end position="549"/>
    </location>
</feature>
<feature type="compositionally biased region" description="Polar residues" evidence="4">
    <location>
        <begin position="224"/>
        <end position="244"/>
    </location>
</feature>
<keyword evidence="3" id="KW-0106">Calcium</keyword>
<dbReference type="Gene3D" id="1.10.238.10">
    <property type="entry name" value="EF-hand"/>
    <property type="match status" value="2"/>
</dbReference>
<dbReference type="SUPFAM" id="SSF47473">
    <property type="entry name" value="EF-hand"/>
    <property type="match status" value="1"/>
</dbReference>
<dbReference type="InParanoid" id="H3GTW4"/>
<protein>
    <recommendedName>
        <fullName evidence="5">EF-hand domain-containing protein</fullName>
    </recommendedName>
</protein>
<feature type="domain" description="EF-hand" evidence="5">
    <location>
        <begin position="550"/>
        <end position="585"/>
    </location>
</feature>
<dbReference type="GO" id="GO:0043226">
    <property type="term" value="C:organelle"/>
    <property type="evidence" value="ECO:0007669"/>
    <property type="project" value="UniProtKB-ARBA"/>
</dbReference>
<evidence type="ECO:0000313" key="7">
    <source>
        <dbReference type="Proteomes" id="UP000005238"/>
    </source>
</evidence>
<dbReference type="EnsemblProtists" id="Phyra80614">
    <property type="protein sequence ID" value="Phyra80614"/>
    <property type="gene ID" value="Phyra80614"/>
</dbReference>
<dbReference type="SMART" id="SM00054">
    <property type="entry name" value="EFh"/>
    <property type="match status" value="3"/>
</dbReference>
<evidence type="ECO:0000259" key="5">
    <source>
        <dbReference type="PROSITE" id="PS50222"/>
    </source>
</evidence>
<organism evidence="6 7">
    <name type="scientific">Phytophthora ramorum</name>
    <name type="common">Sudden oak death agent</name>
    <dbReference type="NCBI Taxonomy" id="164328"/>
    <lineage>
        <taxon>Eukaryota</taxon>
        <taxon>Sar</taxon>
        <taxon>Stramenopiles</taxon>
        <taxon>Oomycota</taxon>
        <taxon>Peronosporomycetes</taxon>
        <taxon>Peronosporales</taxon>
        <taxon>Peronosporaceae</taxon>
        <taxon>Phytophthora</taxon>
    </lineage>
</organism>
<dbReference type="InterPro" id="IPR018247">
    <property type="entry name" value="EF_Hand_1_Ca_BS"/>
</dbReference>
<dbReference type="Pfam" id="PF04366">
    <property type="entry name" value="Ysc84"/>
    <property type="match status" value="1"/>
</dbReference>
<keyword evidence="7" id="KW-1185">Reference proteome</keyword>
<evidence type="ECO:0000256" key="1">
    <source>
        <dbReference type="ARBA" id="ARBA00005253"/>
    </source>
</evidence>
<reference evidence="7" key="1">
    <citation type="journal article" date="2006" name="Science">
        <title>Phytophthora genome sequences uncover evolutionary origins and mechanisms of pathogenesis.</title>
        <authorList>
            <person name="Tyler B.M."/>
            <person name="Tripathy S."/>
            <person name="Zhang X."/>
            <person name="Dehal P."/>
            <person name="Jiang R.H."/>
            <person name="Aerts A."/>
            <person name="Arredondo F.D."/>
            <person name="Baxter L."/>
            <person name="Bensasson D."/>
            <person name="Beynon J.L."/>
            <person name="Chapman J."/>
            <person name="Damasceno C.M."/>
            <person name="Dorrance A.E."/>
            <person name="Dou D."/>
            <person name="Dickerman A.W."/>
            <person name="Dubchak I.L."/>
            <person name="Garbelotto M."/>
            <person name="Gijzen M."/>
            <person name="Gordon S.G."/>
            <person name="Govers F."/>
            <person name="Grunwald N.J."/>
            <person name="Huang W."/>
            <person name="Ivors K.L."/>
            <person name="Jones R.W."/>
            <person name="Kamoun S."/>
            <person name="Krampis K."/>
            <person name="Lamour K.H."/>
            <person name="Lee M.K."/>
            <person name="McDonald W.H."/>
            <person name="Medina M."/>
            <person name="Meijer H.J."/>
            <person name="Nordberg E.K."/>
            <person name="Maclean D.J."/>
            <person name="Ospina-Giraldo M.D."/>
            <person name="Morris P.F."/>
            <person name="Phuntumart V."/>
            <person name="Putnam N.H."/>
            <person name="Rash S."/>
            <person name="Rose J.K."/>
            <person name="Sakihama Y."/>
            <person name="Salamov A.A."/>
            <person name="Savidor A."/>
            <person name="Scheuring C.F."/>
            <person name="Smith B.M."/>
            <person name="Sobral B.W."/>
            <person name="Terry A."/>
            <person name="Torto-Alalibo T.A."/>
            <person name="Win J."/>
            <person name="Xu Z."/>
            <person name="Zhang H."/>
            <person name="Grigoriev I.V."/>
            <person name="Rokhsar D.S."/>
            <person name="Boore J.L."/>
        </authorList>
    </citation>
    <scope>NUCLEOTIDE SEQUENCE [LARGE SCALE GENOMIC DNA]</scope>
    <source>
        <strain evidence="7">Pr102</strain>
    </source>
</reference>
<accession>H3GTW4</accession>
<dbReference type="FunFam" id="1.10.238.10:FF:000178">
    <property type="entry name" value="Calmodulin-2 A"/>
    <property type="match status" value="1"/>
</dbReference>
<comment type="similarity">
    <text evidence="1">Belongs to the centrin family.</text>
</comment>
<dbReference type="CDD" id="cd00051">
    <property type="entry name" value="EFh"/>
    <property type="match status" value="1"/>
</dbReference>
<feature type="compositionally biased region" description="Low complexity" evidence="4">
    <location>
        <begin position="250"/>
        <end position="295"/>
    </location>
</feature>
<dbReference type="VEuPathDB" id="FungiDB:KRP22_7520"/>
<dbReference type="InterPro" id="IPR051702">
    <property type="entry name" value="SH3_domain_YSC84-like"/>
</dbReference>
<dbReference type="GO" id="GO:0035091">
    <property type="term" value="F:phosphatidylinositol binding"/>
    <property type="evidence" value="ECO:0000318"/>
    <property type="project" value="GO_Central"/>
</dbReference>
<dbReference type="eggNOG" id="KOG1843">
    <property type="taxonomic scope" value="Eukaryota"/>
</dbReference>
<dbReference type="Pfam" id="PF23202">
    <property type="entry name" value="PAH_ZNF598"/>
    <property type="match status" value="1"/>
</dbReference>
<dbReference type="Pfam" id="PF13499">
    <property type="entry name" value="EF-hand_7"/>
    <property type="match status" value="1"/>
</dbReference>
<dbReference type="PANTHER" id="PTHR15629:SF2">
    <property type="entry name" value="SH3 DOMAIN-CONTAINING YSC84-LIKE PROTEIN 1"/>
    <property type="match status" value="1"/>
</dbReference>
<feature type="compositionally biased region" description="Polar residues" evidence="4">
    <location>
        <begin position="331"/>
        <end position="342"/>
    </location>
</feature>
<dbReference type="EMBL" id="DS566047">
    <property type="status" value="NOT_ANNOTATED_CDS"/>
    <property type="molecule type" value="Genomic_DNA"/>
</dbReference>
<feature type="domain" description="EF-hand" evidence="5">
    <location>
        <begin position="626"/>
        <end position="656"/>
    </location>
</feature>
<dbReference type="Proteomes" id="UP000005238">
    <property type="component" value="Unassembled WGS sequence"/>
</dbReference>
<dbReference type="GO" id="GO:0005509">
    <property type="term" value="F:calcium ion binding"/>
    <property type="evidence" value="ECO:0007669"/>
    <property type="project" value="InterPro"/>
</dbReference>
<dbReference type="Pfam" id="PF00036">
    <property type="entry name" value="EF-hand_1"/>
    <property type="match status" value="1"/>
</dbReference>
<dbReference type="PANTHER" id="PTHR15629">
    <property type="entry name" value="SH3YL1 PROTEIN"/>
    <property type="match status" value="1"/>
</dbReference>
<dbReference type="VEuPathDB" id="FungiDB:KRP22_7521"/>
<dbReference type="PROSITE" id="PS00018">
    <property type="entry name" value="EF_HAND_1"/>
    <property type="match status" value="3"/>
</dbReference>